<sequence>MKKRLRAGQAKLKAKEGELSMLRTEKDRVLALKEVGETLVADFLEADGKKNFADQKAMINIGGSDGGKGAGFDGVYGRGINYLENSQNLDEKAMIATVKRTNSDGNGSSRGGGSGGRRQGWRI</sequence>
<proteinExistence type="predicted"/>
<organism evidence="2 3">
    <name type="scientific">Herrania umbratica</name>
    <dbReference type="NCBI Taxonomy" id="108875"/>
    <lineage>
        <taxon>Eukaryota</taxon>
        <taxon>Viridiplantae</taxon>
        <taxon>Streptophyta</taxon>
        <taxon>Embryophyta</taxon>
        <taxon>Tracheophyta</taxon>
        <taxon>Spermatophyta</taxon>
        <taxon>Magnoliopsida</taxon>
        <taxon>eudicotyledons</taxon>
        <taxon>Gunneridae</taxon>
        <taxon>Pentapetalae</taxon>
        <taxon>rosids</taxon>
        <taxon>malvids</taxon>
        <taxon>Malvales</taxon>
        <taxon>Malvaceae</taxon>
        <taxon>Byttnerioideae</taxon>
        <taxon>Herrania</taxon>
    </lineage>
</organism>
<evidence type="ECO:0000313" key="3">
    <source>
        <dbReference type="RefSeq" id="XP_021283145.1"/>
    </source>
</evidence>
<dbReference type="Proteomes" id="UP000504621">
    <property type="component" value="Unplaced"/>
</dbReference>
<feature type="compositionally biased region" description="Gly residues" evidence="1">
    <location>
        <begin position="108"/>
        <end position="123"/>
    </location>
</feature>
<reference evidence="3" key="1">
    <citation type="submission" date="2025-08" db="UniProtKB">
        <authorList>
            <consortium name="RefSeq"/>
        </authorList>
    </citation>
    <scope>IDENTIFICATION</scope>
    <source>
        <tissue evidence="3">Leaf</tissue>
    </source>
</reference>
<gene>
    <name evidence="3" type="primary">LOC110415766</name>
</gene>
<protein>
    <submittedName>
        <fullName evidence="3">Uncharacterized protein LOC110415766</fullName>
    </submittedName>
</protein>
<dbReference type="GeneID" id="110415766"/>
<evidence type="ECO:0000313" key="2">
    <source>
        <dbReference type="Proteomes" id="UP000504621"/>
    </source>
</evidence>
<feature type="region of interest" description="Disordered" evidence="1">
    <location>
        <begin position="99"/>
        <end position="123"/>
    </location>
</feature>
<dbReference type="OrthoDB" id="989852at2759"/>
<dbReference type="RefSeq" id="XP_021283145.1">
    <property type="nucleotide sequence ID" value="XM_021427470.1"/>
</dbReference>
<evidence type="ECO:0000256" key="1">
    <source>
        <dbReference type="SAM" id="MobiDB-lite"/>
    </source>
</evidence>
<name>A0A6J1A8G8_9ROSI</name>
<keyword evidence="2" id="KW-1185">Reference proteome</keyword>
<accession>A0A6J1A8G8</accession>
<dbReference type="AlphaFoldDB" id="A0A6J1A8G8"/>